<gene>
    <name evidence="1" type="ORF">PPG34_07175</name>
</gene>
<dbReference type="Proteomes" id="UP001250932">
    <property type="component" value="Unassembled WGS sequence"/>
</dbReference>
<sequence length="253" mass="28737">MKKIKRKSKTSPRRRPSFVVGFSGDEYPPPGFFAGWFDQQYGGPLHIRFLDSDSHDAIEARHVDWQAKITLVRSDEEVSRWQDQVGWEHAQVVEVVSTSPVGSMKQDVVLFLSRLARGLTLLTDGTAYDVIAGRHFNPSDWSDCSLNDFHIGDHVCIKEEEHMLDGRQWLHTRGLAKFGLEEFEVFLPRGLSSSAAIDRLLDLSVHCISQGKSPKVGERVYLVSNALDIQVVHHRTHPCSDGQLNLRQVEWDH</sequence>
<organism evidence="1 2">
    <name type="scientific">Candidatus Nitronereus thalassa</name>
    <dbReference type="NCBI Taxonomy" id="3020898"/>
    <lineage>
        <taxon>Bacteria</taxon>
        <taxon>Pseudomonadati</taxon>
        <taxon>Nitrospirota</taxon>
        <taxon>Nitrospiria</taxon>
        <taxon>Nitrospirales</taxon>
        <taxon>Nitrospiraceae</taxon>
        <taxon>Candidatus Nitronereus</taxon>
    </lineage>
</organism>
<name>A0ABU3K6R9_9BACT</name>
<keyword evidence="2" id="KW-1185">Reference proteome</keyword>
<reference evidence="1 2" key="1">
    <citation type="journal article" date="2023" name="ISME J.">
        <title>Cultivation and genomic characterization of novel and ubiquitous marine nitrite-oxidizing bacteria from the Nitrospirales.</title>
        <authorList>
            <person name="Mueller A.J."/>
            <person name="Daebeler A."/>
            <person name="Herbold C.W."/>
            <person name="Kirkegaard R.H."/>
            <person name="Daims H."/>
        </authorList>
    </citation>
    <scope>NUCLEOTIDE SEQUENCE [LARGE SCALE GENOMIC DNA]</scope>
    <source>
        <strain evidence="1 2">EB</strain>
    </source>
</reference>
<accession>A0ABU3K6R9</accession>
<proteinExistence type="predicted"/>
<dbReference type="EMBL" id="JAQOUE010000001">
    <property type="protein sequence ID" value="MDT7042130.1"/>
    <property type="molecule type" value="Genomic_DNA"/>
</dbReference>
<protein>
    <submittedName>
        <fullName evidence="1">Uncharacterized protein</fullName>
    </submittedName>
</protein>
<evidence type="ECO:0000313" key="2">
    <source>
        <dbReference type="Proteomes" id="UP001250932"/>
    </source>
</evidence>
<evidence type="ECO:0000313" key="1">
    <source>
        <dbReference type="EMBL" id="MDT7042130.1"/>
    </source>
</evidence>
<comment type="caution">
    <text evidence="1">The sequence shown here is derived from an EMBL/GenBank/DDBJ whole genome shotgun (WGS) entry which is preliminary data.</text>
</comment>
<dbReference type="RefSeq" id="WP_313832492.1">
    <property type="nucleotide sequence ID" value="NZ_JAQOUE010000001.1"/>
</dbReference>